<keyword evidence="4" id="KW-1185">Reference proteome</keyword>
<organism evidence="3 4">
    <name type="scientific">Gemelliphila palaticanis</name>
    <dbReference type="NCBI Taxonomy" id="81950"/>
    <lineage>
        <taxon>Bacteria</taxon>
        <taxon>Bacillati</taxon>
        <taxon>Bacillota</taxon>
        <taxon>Bacilli</taxon>
        <taxon>Bacillales</taxon>
        <taxon>Gemellaceae</taxon>
        <taxon>Gemelliphila</taxon>
    </lineage>
</organism>
<evidence type="ECO:0000313" key="3">
    <source>
        <dbReference type="EMBL" id="NYS46987.1"/>
    </source>
</evidence>
<dbReference type="InterPro" id="IPR007685">
    <property type="entry name" value="RelA_SpoT"/>
</dbReference>
<proteinExistence type="predicted"/>
<sequence>MKQEFNFNNIIESDIVNYFEEAIDTVIDYKDMLLSYDCAIKEIETKFNILNAEFQVNNKRNPISAIKSRLKSNTSLINKINKLNVETNIESIKENIEDIAGVRVICNYIDDIYIIAKSLTGQDDIELIKVKDYISNPKPNGYRSLHLIVKVPVFFANKKQKVKVEVQIRTIAMDFWATLEHQMRYKKTELDSANHIIKDLTECANIIAKTDEKMQQIRKDIESLQTINDSNEILLEKIRKLNISLI</sequence>
<dbReference type="PANTHER" id="PTHR47837:SF2">
    <property type="entry name" value="GTP PYROPHOSPHOKINASE YWAC"/>
    <property type="match status" value="1"/>
</dbReference>
<dbReference type="RefSeq" id="WP_179940351.1">
    <property type="nucleotide sequence ID" value="NZ_JACBYF010000002.1"/>
</dbReference>
<dbReference type="EMBL" id="JACBYF010000002">
    <property type="protein sequence ID" value="NYS46987.1"/>
    <property type="molecule type" value="Genomic_DNA"/>
</dbReference>
<gene>
    <name evidence="3" type="ORF">HZY85_02110</name>
</gene>
<dbReference type="InterPro" id="IPR043519">
    <property type="entry name" value="NT_sf"/>
</dbReference>
<comment type="pathway">
    <text evidence="1">Purine metabolism; ppGpp biosynthesis; ppGpp from GTP: step 1/2.</text>
</comment>
<accession>A0ABX2SYB7</accession>
<dbReference type="InterPro" id="IPR052366">
    <property type="entry name" value="GTP_Pyrophosphokinase"/>
</dbReference>
<dbReference type="Proteomes" id="UP000531840">
    <property type="component" value="Unassembled WGS sequence"/>
</dbReference>
<dbReference type="Pfam" id="PF04607">
    <property type="entry name" value="RelA_SpoT"/>
    <property type="match status" value="1"/>
</dbReference>
<dbReference type="SUPFAM" id="SSF81301">
    <property type="entry name" value="Nucleotidyltransferase"/>
    <property type="match status" value="1"/>
</dbReference>
<evidence type="ECO:0000256" key="1">
    <source>
        <dbReference type="ARBA" id="ARBA00004976"/>
    </source>
</evidence>
<protein>
    <submittedName>
        <fullName evidence="3">GTP pyrophosphokinase family protein</fullName>
    </submittedName>
</protein>
<evidence type="ECO:0000313" key="4">
    <source>
        <dbReference type="Proteomes" id="UP000531840"/>
    </source>
</evidence>
<name>A0ABX2SYB7_9BACL</name>
<dbReference type="CDD" id="cd05399">
    <property type="entry name" value="NT_Rel-Spo_like"/>
    <property type="match status" value="1"/>
</dbReference>
<comment type="caution">
    <text evidence="3">The sequence shown here is derived from an EMBL/GenBank/DDBJ whole genome shotgun (WGS) entry which is preliminary data.</text>
</comment>
<evidence type="ECO:0000259" key="2">
    <source>
        <dbReference type="SMART" id="SM00954"/>
    </source>
</evidence>
<dbReference type="Gene3D" id="3.30.460.10">
    <property type="entry name" value="Beta Polymerase, domain 2"/>
    <property type="match status" value="1"/>
</dbReference>
<dbReference type="SMART" id="SM00954">
    <property type="entry name" value="RelA_SpoT"/>
    <property type="match status" value="1"/>
</dbReference>
<reference evidence="3 4" key="1">
    <citation type="submission" date="2020-07" db="EMBL/GenBank/DDBJ databases">
        <title>MOT database genomes.</title>
        <authorList>
            <person name="Joseph S."/>
            <person name="Aduse-Opoku J."/>
            <person name="Hashim A."/>
            <person name="Wade W."/>
            <person name="Curtis M."/>
        </authorList>
    </citation>
    <scope>NUCLEOTIDE SEQUENCE [LARGE SCALE GENOMIC DNA]</scope>
    <source>
        <strain evidence="3 4">CIP 106318</strain>
    </source>
</reference>
<dbReference type="Gene3D" id="1.10.287.860">
    <property type="entry name" value="Nucleotidyltransferase"/>
    <property type="match status" value="1"/>
</dbReference>
<feature type="domain" description="RelA/SpoT" evidence="2">
    <location>
        <begin position="68"/>
        <end position="191"/>
    </location>
</feature>
<dbReference type="PANTHER" id="PTHR47837">
    <property type="entry name" value="GTP PYROPHOSPHOKINASE YJBM"/>
    <property type="match status" value="1"/>
</dbReference>